<evidence type="ECO:0000313" key="2">
    <source>
        <dbReference type="Proteomes" id="UP000837857"/>
    </source>
</evidence>
<sequence length="166" mass="18384">MRYGFSIELHPALKRPYLFISRYSRHIGAAGAGILEDTKRNKETSKTAPMTGGPFIIARSYDGARETSTQQVPTNPEQRGDTGQVESFVQWPVDALHQNRRGDGGGGEAREGLWGVNGAYGAACNSPPALHSLHRRSTQSSKPPNTFRRLLKMNIALDLESYMFDY</sequence>
<dbReference type="Proteomes" id="UP000837857">
    <property type="component" value="Chromosome 4"/>
</dbReference>
<dbReference type="EMBL" id="OW152816">
    <property type="protein sequence ID" value="CAH2066806.1"/>
    <property type="molecule type" value="Genomic_DNA"/>
</dbReference>
<gene>
    <name evidence="1" type="ORF">IPOD504_LOCUS13590</name>
</gene>
<feature type="non-terminal residue" evidence="1">
    <location>
        <position position="1"/>
    </location>
</feature>
<proteinExistence type="predicted"/>
<keyword evidence="2" id="KW-1185">Reference proteome</keyword>
<organism evidence="1 2">
    <name type="scientific">Iphiclides podalirius</name>
    <name type="common">scarce swallowtail</name>
    <dbReference type="NCBI Taxonomy" id="110791"/>
    <lineage>
        <taxon>Eukaryota</taxon>
        <taxon>Metazoa</taxon>
        <taxon>Ecdysozoa</taxon>
        <taxon>Arthropoda</taxon>
        <taxon>Hexapoda</taxon>
        <taxon>Insecta</taxon>
        <taxon>Pterygota</taxon>
        <taxon>Neoptera</taxon>
        <taxon>Endopterygota</taxon>
        <taxon>Lepidoptera</taxon>
        <taxon>Glossata</taxon>
        <taxon>Ditrysia</taxon>
        <taxon>Papilionoidea</taxon>
        <taxon>Papilionidae</taxon>
        <taxon>Papilioninae</taxon>
        <taxon>Iphiclides</taxon>
    </lineage>
</organism>
<protein>
    <submittedName>
        <fullName evidence="1">Uncharacterized protein</fullName>
    </submittedName>
</protein>
<accession>A0ABN8J135</accession>
<name>A0ABN8J135_9NEOP</name>
<reference evidence="1" key="1">
    <citation type="submission" date="2022-03" db="EMBL/GenBank/DDBJ databases">
        <authorList>
            <person name="Martin H S."/>
        </authorList>
    </citation>
    <scope>NUCLEOTIDE SEQUENCE</scope>
</reference>
<evidence type="ECO:0000313" key="1">
    <source>
        <dbReference type="EMBL" id="CAH2066806.1"/>
    </source>
</evidence>